<keyword evidence="1" id="KW-0812">Transmembrane</keyword>
<dbReference type="AlphaFoldDB" id="A0A4S8LFV2"/>
<evidence type="ECO:0000256" key="1">
    <source>
        <dbReference type="SAM" id="Phobius"/>
    </source>
</evidence>
<accession>A0A4S8LFV2</accession>
<keyword evidence="3" id="KW-1185">Reference proteome</keyword>
<reference evidence="2 3" key="1">
    <citation type="journal article" date="2019" name="Nat. Ecol. Evol.">
        <title>Megaphylogeny resolves global patterns of mushroom evolution.</title>
        <authorList>
            <person name="Varga T."/>
            <person name="Krizsan K."/>
            <person name="Foldi C."/>
            <person name="Dima B."/>
            <person name="Sanchez-Garcia M."/>
            <person name="Sanchez-Ramirez S."/>
            <person name="Szollosi G.J."/>
            <person name="Szarkandi J.G."/>
            <person name="Papp V."/>
            <person name="Albert L."/>
            <person name="Andreopoulos W."/>
            <person name="Angelini C."/>
            <person name="Antonin V."/>
            <person name="Barry K.W."/>
            <person name="Bougher N.L."/>
            <person name="Buchanan P."/>
            <person name="Buyck B."/>
            <person name="Bense V."/>
            <person name="Catcheside P."/>
            <person name="Chovatia M."/>
            <person name="Cooper J."/>
            <person name="Damon W."/>
            <person name="Desjardin D."/>
            <person name="Finy P."/>
            <person name="Geml J."/>
            <person name="Haridas S."/>
            <person name="Hughes K."/>
            <person name="Justo A."/>
            <person name="Karasinski D."/>
            <person name="Kautmanova I."/>
            <person name="Kiss B."/>
            <person name="Kocsube S."/>
            <person name="Kotiranta H."/>
            <person name="LaButti K.M."/>
            <person name="Lechner B.E."/>
            <person name="Liimatainen K."/>
            <person name="Lipzen A."/>
            <person name="Lukacs Z."/>
            <person name="Mihaltcheva S."/>
            <person name="Morgado L.N."/>
            <person name="Niskanen T."/>
            <person name="Noordeloos M.E."/>
            <person name="Ohm R.A."/>
            <person name="Ortiz-Santana B."/>
            <person name="Ovrebo C."/>
            <person name="Racz N."/>
            <person name="Riley R."/>
            <person name="Savchenko A."/>
            <person name="Shiryaev A."/>
            <person name="Soop K."/>
            <person name="Spirin V."/>
            <person name="Szebenyi C."/>
            <person name="Tomsovsky M."/>
            <person name="Tulloss R.E."/>
            <person name="Uehling J."/>
            <person name="Grigoriev I.V."/>
            <person name="Vagvolgyi C."/>
            <person name="Papp T."/>
            <person name="Martin F.M."/>
            <person name="Miettinen O."/>
            <person name="Hibbett D.S."/>
            <person name="Nagy L.G."/>
        </authorList>
    </citation>
    <scope>NUCLEOTIDE SEQUENCE [LARGE SCALE GENOMIC DNA]</scope>
    <source>
        <strain evidence="2 3">CBS 962.96</strain>
    </source>
</reference>
<keyword evidence="1" id="KW-1133">Transmembrane helix</keyword>
<evidence type="ECO:0000313" key="3">
    <source>
        <dbReference type="Proteomes" id="UP000297245"/>
    </source>
</evidence>
<gene>
    <name evidence="2" type="ORF">K435DRAFT_803943</name>
</gene>
<sequence>MAWISRFRLLIFWSPFTPNVFPYNPGVYDFKKLAIAAGAINTITILVLVYIVKDAWIIVEIPFTAVSCILWIVLSAVLMHLKISYEPDGRGVRLPVMGSQGSQISRAYNMTFGDGQPAWLVSVNKLLPDNSDPESKADDGMSGDLV</sequence>
<feature type="transmembrane region" description="Helical" evidence="1">
    <location>
        <begin position="57"/>
        <end position="81"/>
    </location>
</feature>
<proteinExistence type="predicted"/>
<keyword evidence="1" id="KW-0472">Membrane</keyword>
<evidence type="ECO:0000313" key="2">
    <source>
        <dbReference type="EMBL" id="THU87892.1"/>
    </source>
</evidence>
<organism evidence="2 3">
    <name type="scientific">Dendrothele bispora (strain CBS 962.96)</name>
    <dbReference type="NCBI Taxonomy" id="1314807"/>
    <lineage>
        <taxon>Eukaryota</taxon>
        <taxon>Fungi</taxon>
        <taxon>Dikarya</taxon>
        <taxon>Basidiomycota</taxon>
        <taxon>Agaricomycotina</taxon>
        <taxon>Agaricomycetes</taxon>
        <taxon>Agaricomycetidae</taxon>
        <taxon>Agaricales</taxon>
        <taxon>Agaricales incertae sedis</taxon>
        <taxon>Dendrothele</taxon>
    </lineage>
</organism>
<name>A0A4S8LFV2_DENBC</name>
<dbReference type="Proteomes" id="UP000297245">
    <property type="component" value="Unassembled WGS sequence"/>
</dbReference>
<protein>
    <submittedName>
        <fullName evidence="2">Uncharacterized protein</fullName>
    </submittedName>
</protein>
<feature type="transmembrane region" description="Helical" evidence="1">
    <location>
        <begin position="33"/>
        <end position="51"/>
    </location>
</feature>
<dbReference type="EMBL" id="ML179431">
    <property type="protein sequence ID" value="THU87892.1"/>
    <property type="molecule type" value="Genomic_DNA"/>
</dbReference>